<comment type="caution">
    <text evidence="1">The sequence shown here is derived from an EMBL/GenBank/DDBJ whole genome shotgun (WGS) entry which is preliminary data.</text>
</comment>
<dbReference type="EMBL" id="QTSX02000731">
    <property type="protein sequence ID" value="KAJ9086130.1"/>
    <property type="molecule type" value="Genomic_DNA"/>
</dbReference>
<accession>A0ACC2UHB7</accession>
<sequence>MPPAPQHYLHPTWSAGVPASIPAPVSWGTQAQQYITNQEFQSAAGYLGYSNGGVSLDPSPERLRAGIRVGRIGRHQGTEGDPSGFDLQPADLPRRWMGYPWGPGIPTVELMVGNLDLSRSPVLSWVGFDAASQGGIFYTI</sequence>
<keyword evidence="2" id="KW-1185">Reference proteome</keyword>
<gene>
    <name evidence="1" type="ORF">DSO57_1007244</name>
</gene>
<dbReference type="Proteomes" id="UP001165960">
    <property type="component" value="Unassembled WGS sequence"/>
</dbReference>
<reference evidence="1" key="1">
    <citation type="submission" date="2022-04" db="EMBL/GenBank/DDBJ databases">
        <title>Genome of the entomopathogenic fungus Entomophthora muscae.</title>
        <authorList>
            <person name="Elya C."/>
            <person name="Lovett B.R."/>
            <person name="Lee E."/>
            <person name="Macias A.M."/>
            <person name="Hajek A.E."/>
            <person name="De Bivort B.L."/>
            <person name="Kasson M.T."/>
            <person name="De Fine Licht H.H."/>
            <person name="Stajich J.E."/>
        </authorList>
    </citation>
    <scope>NUCLEOTIDE SEQUENCE</scope>
    <source>
        <strain evidence="1">Berkeley</strain>
    </source>
</reference>
<evidence type="ECO:0000313" key="1">
    <source>
        <dbReference type="EMBL" id="KAJ9086130.1"/>
    </source>
</evidence>
<name>A0ACC2UHB7_9FUNG</name>
<protein>
    <submittedName>
        <fullName evidence="1">Uncharacterized protein</fullName>
    </submittedName>
</protein>
<organism evidence="1 2">
    <name type="scientific">Entomophthora muscae</name>
    <dbReference type="NCBI Taxonomy" id="34485"/>
    <lineage>
        <taxon>Eukaryota</taxon>
        <taxon>Fungi</taxon>
        <taxon>Fungi incertae sedis</taxon>
        <taxon>Zoopagomycota</taxon>
        <taxon>Entomophthoromycotina</taxon>
        <taxon>Entomophthoromycetes</taxon>
        <taxon>Entomophthorales</taxon>
        <taxon>Entomophthoraceae</taxon>
        <taxon>Entomophthora</taxon>
    </lineage>
</organism>
<proteinExistence type="predicted"/>
<evidence type="ECO:0000313" key="2">
    <source>
        <dbReference type="Proteomes" id="UP001165960"/>
    </source>
</evidence>